<comment type="caution">
    <text evidence="1">The sequence shown here is derived from an EMBL/GenBank/DDBJ whole genome shotgun (WGS) entry which is preliminary data.</text>
</comment>
<keyword evidence="2" id="KW-1185">Reference proteome</keyword>
<dbReference type="Proteomes" id="UP000588604">
    <property type="component" value="Unassembled WGS sequence"/>
</dbReference>
<dbReference type="RefSeq" id="WP_184492596.1">
    <property type="nucleotide sequence ID" value="NZ_JACIJO010000001.1"/>
</dbReference>
<dbReference type="EMBL" id="JACIJO010000001">
    <property type="protein sequence ID" value="MBB6324624.1"/>
    <property type="molecule type" value="Genomic_DNA"/>
</dbReference>
<dbReference type="PROSITE" id="PS51257">
    <property type="entry name" value="PROKAR_LIPOPROTEIN"/>
    <property type="match status" value="1"/>
</dbReference>
<dbReference type="AlphaFoldDB" id="A0A841MIC5"/>
<accession>A0A841MIC5</accession>
<reference evidence="1 2" key="1">
    <citation type="submission" date="2020-08" db="EMBL/GenBank/DDBJ databases">
        <title>Genomic Encyclopedia of Type Strains, Phase IV (KMG-IV): sequencing the most valuable type-strain genomes for metagenomic binning, comparative biology and taxonomic classification.</title>
        <authorList>
            <person name="Goeker M."/>
        </authorList>
    </citation>
    <scope>NUCLEOTIDE SEQUENCE [LARGE SCALE GENOMIC DNA]</scope>
    <source>
        <strain evidence="1 2">DSM 102044</strain>
    </source>
</reference>
<protein>
    <recommendedName>
        <fullName evidence="3">Viral A-type inclusion protein</fullName>
    </recommendedName>
</protein>
<proteinExistence type="predicted"/>
<evidence type="ECO:0008006" key="3">
    <source>
        <dbReference type="Google" id="ProtNLM"/>
    </source>
</evidence>
<evidence type="ECO:0000313" key="2">
    <source>
        <dbReference type="Proteomes" id="UP000588604"/>
    </source>
</evidence>
<name>A0A841MIC5_9BACT</name>
<gene>
    <name evidence="1" type="ORF">FHS59_000239</name>
</gene>
<sequence length="140" mass="16230">MTRRIPFLIIALLFILSSCGPNLREENLKLREEIIGYHDEVMPLMGKLKTLEKEAVQTIEKLEKEENPDSEKIVELKALAVDLNAAYEGMFDWMHGYDVTDGDMTQEELKVYLEDQLVKVKEVNKQFKEVLDRSEKLLGD</sequence>
<evidence type="ECO:0000313" key="1">
    <source>
        <dbReference type="EMBL" id="MBB6324624.1"/>
    </source>
</evidence>
<organism evidence="1 2">
    <name type="scientific">Algoriphagus iocasae</name>
    <dbReference type="NCBI Taxonomy" id="1836499"/>
    <lineage>
        <taxon>Bacteria</taxon>
        <taxon>Pseudomonadati</taxon>
        <taxon>Bacteroidota</taxon>
        <taxon>Cytophagia</taxon>
        <taxon>Cytophagales</taxon>
        <taxon>Cyclobacteriaceae</taxon>
        <taxon>Algoriphagus</taxon>
    </lineage>
</organism>